<dbReference type="PRINTS" id="PR00419">
    <property type="entry name" value="ADXRDTASE"/>
</dbReference>
<dbReference type="Pfam" id="PF13450">
    <property type="entry name" value="NAD_binding_8"/>
    <property type="match status" value="1"/>
</dbReference>
<evidence type="ECO:0000313" key="2">
    <source>
        <dbReference type="Proteomes" id="UP000002275"/>
    </source>
</evidence>
<organism evidence="1 2">
    <name type="scientific">Vibrio vulnificus (strain CMCP6)</name>
    <dbReference type="NCBI Taxonomy" id="216895"/>
    <lineage>
        <taxon>Bacteria</taxon>
        <taxon>Pseudomonadati</taxon>
        <taxon>Pseudomonadota</taxon>
        <taxon>Gammaproteobacteria</taxon>
        <taxon>Vibrionales</taxon>
        <taxon>Vibrionaceae</taxon>
        <taxon>Vibrio</taxon>
    </lineage>
</organism>
<sequence length="508" mass="57143">MNNKSNTPPHIAILGAGISGLAAAHECIKKGYRVTVYDKLPFSGGKCIGAVHHGKVHELTHRQFFAKNIHLLSFLQEIPTENGTCFDFVYPQQKVQFHWGQSDKTMQFKRSYFSPIDKLIDDMKSAYAMHYAGVPLIDIYWFKTRLQNLPDSAELLKTPLERYFEYNQRPKLAAFLRPVLLGWIGATDHSPALSVLDLLNNKEGPFHSDAPDAYSLGYRRPISESVINPLTEHLRQQSVQFRLGCEIERLIEDSEQGKITHVLSSQGEVIEADYFILALPIHVTQSLLSATAVQFSYRYVLSHGFQFHFATLPDILRDKTVGIVIDSPWGLSYHLTQPEPNGLYCLSVTATDLNIAAGTAFNKPLLACTPQQIEQEIVTQIFGNSALLTTFGYQGFHVGPGLYWKEKHADEATSNRFVGPTVIGENGVAHCWVADHALTHPDANCQIPIEIDSYQNVFLAGEYLTDPRQTWRVPVTMERCVETAKLAVESLEKRITVHRHEEPYHADA</sequence>
<dbReference type="PANTHER" id="PTHR42923">
    <property type="entry name" value="PROTOPORPHYRINOGEN OXIDASE"/>
    <property type="match status" value="1"/>
</dbReference>
<protein>
    <submittedName>
        <fullName evidence="1">Uncharacterized conserved protein</fullName>
    </submittedName>
</protein>
<dbReference type="PANTHER" id="PTHR42923:SF46">
    <property type="entry name" value="AMINE OXIDASE"/>
    <property type="match status" value="1"/>
</dbReference>
<dbReference type="KEGG" id="vvu:VV2_1505"/>
<name>A0A3Q0L0N0_VIBVU</name>
<proteinExistence type="predicted"/>
<dbReference type="RefSeq" id="WP_011082358.1">
    <property type="nucleotide sequence ID" value="NC_004460.2"/>
</dbReference>
<dbReference type="GO" id="GO:0016491">
    <property type="term" value="F:oxidoreductase activity"/>
    <property type="evidence" value="ECO:0007669"/>
    <property type="project" value="TreeGrafter"/>
</dbReference>
<gene>
    <name evidence="1" type="ordered locus">VV2_1505</name>
</gene>
<accession>A0A3Q0L0N0</accession>
<reference evidence="2" key="1">
    <citation type="submission" date="2002-12" db="EMBL/GenBank/DDBJ databases">
        <title>Complete genome sequence of Vibrio vulnificus CMCP6.</title>
        <authorList>
            <person name="Rhee J.H."/>
            <person name="Kim S.Y."/>
            <person name="Chung S.S."/>
            <person name="Kim J.J."/>
            <person name="Moon Y.H."/>
            <person name="Jeong H."/>
            <person name="Choy H.E."/>
        </authorList>
    </citation>
    <scope>NUCLEOTIDE SEQUENCE [LARGE SCALE GENOMIC DNA]</scope>
    <source>
        <strain evidence="2">CMCP6</strain>
    </source>
</reference>
<dbReference type="AlphaFoldDB" id="A0A3Q0L0N0"/>
<reference evidence="1 2" key="2">
    <citation type="journal article" date="2003" name="Infect. Immun.">
        <title>Characterization and pathogenic significance of Vibrio vulnificus antigens preferentially expressed in septicemic patients.</title>
        <authorList>
            <person name="Kim Y.R."/>
            <person name="Lee S.E."/>
            <person name="Kim C.M."/>
            <person name="Kim S.Y."/>
            <person name="Shin E.K."/>
            <person name="Shin D.H."/>
            <person name="Chung S.S."/>
            <person name="Choy H.E."/>
            <person name="Progulske-Fox A."/>
            <person name="Hillman J.D."/>
            <person name="Handfield M."/>
            <person name="Rhee J.H."/>
        </authorList>
    </citation>
    <scope>NUCLEOTIDE SEQUENCE [LARGE SCALE GENOMIC DNA]</scope>
    <source>
        <strain evidence="1 2">CMCP6</strain>
    </source>
</reference>
<dbReference type="EMBL" id="AE016796">
    <property type="protein sequence ID" value="AAO08370.1"/>
    <property type="molecule type" value="Genomic_DNA"/>
</dbReference>
<reference evidence="1 2" key="3">
    <citation type="journal article" date="2011" name="Mol. Syst. Biol.">
        <title>Integrative genome-scale metabolic analysis of Vibrio vulnificus for drug targeting and discovery.</title>
        <authorList>
            <person name="Kim H.U."/>
            <person name="Kim S.Y."/>
            <person name="Jeong H."/>
            <person name="Kim T.Y."/>
            <person name="Kim J.J."/>
            <person name="Choy H.E."/>
            <person name="Yi K.Y."/>
            <person name="Rhee J.H."/>
            <person name="Lee S.Y."/>
        </authorList>
    </citation>
    <scope>NUCLEOTIDE SEQUENCE [LARGE SCALE GENOMIC DNA]</scope>
    <source>
        <strain evidence="1 2">CMCP6</strain>
    </source>
</reference>
<dbReference type="InterPro" id="IPR050464">
    <property type="entry name" value="Zeta_carotene_desat/Oxidored"/>
</dbReference>
<dbReference type="Proteomes" id="UP000002275">
    <property type="component" value="Chromosome II"/>
</dbReference>
<dbReference type="SUPFAM" id="SSF51905">
    <property type="entry name" value="FAD/NAD(P)-binding domain"/>
    <property type="match status" value="1"/>
</dbReference>
<evidence type="ECO:0000313" key="1">
    <source>
        <dbReference type="EMBL" id="AAO08370.1"/>
    </source>
</evidence>
<dbReference type="Gene3D" id="3.50.50.60">
    <property type="entry name" value="FAD/NAD(P)-binding domain"/>
    <property type="match status" value="3"/>
</dbReference>
<dbReference type="InterPro" id="IPR036188">
    <property type="entry name" value="FAD/NAD-bd_sf"/>
</dbReference>